<name>A0A370D8J9_9GAMM</name>
<proteinExistence type="predicted"/>
<accession>A0A370D8J9</accession>
<organism evidence="1 2">
    <name type="scientific">endosymbiont of Escarpia spicata</name>
    <dbReference type="NCBI Taxonomy" id="2200908"/>
    <lineage>
        <taxon>Bacteria</taxon>
        <taxon>Pseudomonadati</taxon>
        <taxon>Pseudomonadota</taxon>
        <taxon>Gammaproteobacteria</taxon>
        <taxon>sulfur-oxidizing symbionts</taxon>
    </lineage>
</organism>
<dbReference type="AlphaFoldDB" id="A0A370D8J9"/>
<dbReference type="Proteomes" id="UP000254771">
    <property type="component" value="Unassembled WGS sequence"/>
</dbReference>
<dbReference type="InterPro" id="IPR025990">
    <property type="entry name" value="zinc_ribbon_bacterial"/>
</dbReference>
<evidence type="ECO:0000313" key="1">
    <source>
        <dbReference type="EMBL" id="RDH80920.1"/>
    </source>
</evidence>
<sequence length="63" mass="7120">MLTLEYRQIGCPYCGEMIEVQIDCSLDQQQYIEDCSVCCQPITLLVAIDGEEISLAARRDDDC</sequence>
<protein>
    <submittedName>
        <fullName evidence="1">CPXCG motif-containing cysteine-rich protein</fullName>
    </submittedName>
</protein>
<dbReference type="EMBL" id="QFXE01000023">
    <property type="protein sequence ID" value="RDH80920.1"/>
    <property type="molecule type" value="Genomic_DNA"/>
</dbReference>
<keyword evidence="2" id="KW-1185">Reference proteome</keyword>
<reference evidence="1 2" key="1">
    <citation type="journal article" date="2018" name="ISME J.">
        <title>Endosymbiont genomes yield clues of tubeworm success.</title>
        <authorList>
            <person name="Li Y."/>
            <person name="Liles M.R."/>
            <person name="Halanych K.M."/>
        </authorList>
    </citation>
    <scope>NUCLEOTIDE SEQUENCE [LARGE SCALE GENOMIC DNA]</scope>
    <source>
        <strain evidence="1">A1462</strain>
    </source>
</reference>
<evidence type="ECO:0000313" key="2">
    <source>
        <dbReference type="Proteomes" id="UP000254771"/>
    </source>
</evidence>
<dbReference type="InterPro" id="IPR017143">
    <property type="entry name" value="UCP037225"/>
</dbReference>
<dbReference type="PIRSF" id="PIRSF037225">
    <property type="entry name" value="UCP037225"/>
    <property type="match status" value="1"/>
</dbReference>
<comment type="caution">
    <text evidence="1">The sequence shown here is derived from an EMBL/GenBank/DDBJ whole genome shotgun (WGS) entry which is preliminary data.</text>
</comment>
<gene>
    <name evidence="1" type="ORF">DIZ78_17840</name>
</gene>
<dbReference type="Pfam" id="PF14255">
    <property type="entry name" value="Zn_ribbon_21"/>
    <property type="match status" value="1"/>
</dbReference>